<protein>
    <submittedName>
        <fullName evidence="1">Uncharacterized protein</fullName>
    </submittedName>
</protein>
<dbReference type="HOGENOM" id="CLU_2588264_0_0_11"/>
<gene>
    <name evidence="1" type="ORF">SIRAN3700</name>
</gene>
<reference evidence="1" key="1">
    <citation type="submission" date="2014-05" db="EMBL/GenBank/DDBJ databases">
        <authorList>
            <person name="Horn Fabian"/>
        </authorList>
    </citation>
    <scope>NUCLEOTIDE SEQUENCE</scope>
</reference>
<accession>A0A060ZM37</accession>
<dbReference type="EMBL" id="LK022848">
    <property type="protein sequence ID" value="CDR06829.1"/>
    <property type="molecule type" value="Genomic_DNA"/>
</dbReference>
<sequence length="90" mass="9854">MLRVDFWWVSMRLRTWAGLAPPHSRAPLMERIVSPKPGPPAVVSCGGVMFPGPVWMFQYQGPTFQAAAELVSTSAGLFSRSRPRVSPAAL</sequence>
<proteinExistence type="predicted"/>
<dbReference type="PATRIC" id="fig|576784.4.peg.3675"/>
<dbReference type="AlphaFoldDB" id="A0A060ZM37"/>
<evidence type="ECO:0000313" key="1">
    <source>
        <dbReference type="EMBL" id="CDR06829.1"/>
    </source>
</evidence>
<organism evidence="1">
    <name type="scientific">Streptomyces iranensis</name>
    <dbReference type="NCBI Taxonomy" id="576784"/>
    <lineage>
        <taxon>Bacteria</taxon>
        <taxon>Bacillati</taxon>
        <taxon>Actinomycetota</taxon>
        <taxon>Actinomycetes</taxon>
        <taxon>Kitasatosporales</taxon>
        <taxon>Streptomycetaceae</taxon>
        <taxon>Streptomyces</taxon>
        <taxon>Streptomyces violaceusniger group</taxon>
    </lineage>
</organism>
<name>A0A060ZM37_9ACTN</name>